<dbReference type="Proteomes" id="UP001317532">
    <property type="component" value="Chromosome"/>
</dbReference>
<feature type="transmembrane region" description="Helical" evidence="8">
    <location>
        <begin position="162"/>
        <end position="183"/>
    </location>
</feature>
<evidence type="ECO:0000313" key="11">
    <source>
        <dbReference type="EMBL" id="BDE06256.1"/>
    </source>
</evidence>
<dbReference type="SUPFAM" id="SSF52540">
    <property type="entry name" value="P-loop containing nucleoside triphosphate hydrolases"/>
    <property type="match status" value="1"/>
</dbReference>
<protein>
    <submittedName>
        <fullName evidence="11">ABC transporter ATP-binding protein</fullName>
    </submittedName>
</protein>
<organism evidence="11 12">
    <name type="scientific">Vulcanimicrobium alpinum</name>
    <dbReference type="NCBI Taxonomy" id="3016050"/>
    <lineage>
        <taxon>Bacteria</taxon>
        <taxon>Bacillati</taxon>
        <taxon>Vulcanimicrobiota</taxon>
        <taxon>Vulcanimicrobiia</taxon>
        <taxon>Vulcanimicrobiales</taxon>
        <taxon>Vulcanimicrobiaceae</taxon>
        <taxon>Vulcanimicrobium</taxon>
    </lineage>
</organism>
<feature type="domain" description="ABC transmembrane type-1" evidence="10">
    <location>
        <begin position="51"/>
        <end position="334"/>
    </location>
</feature>
<keyword evidence="12" id="KW-1185">Reference proteome</keyword>
<evidence type="ECO:0000256" key="7">
    <source>
        <dbReference type="ARBA" id="ARBA00023136"/>
    </source>
</evidence>
<dbReference type="Gene3D" id="1.20.1560.10">
    <property type="entry name" value="ABC transporter type 1, transmembrane domain"/>
    <property type="match status" value="1"/>
</dbReference>
<sequence>MMEEAIHDPDNDLAVSNLTPKVLNDDGEGFAVNPTLRRLLREARPFYGRLILAMLLGVLAGVAPLTLARVAGLLQAHVLVRQPEWDAVLLIVALVIGSQIVGNAAAYGQGYLTAWSGQKMVASFRARMFDRIVRMPLREFDRWRPGELQARMSSDLGLMTDAISISLPQFVQTTVTFVGALVYMMWLDWFLAIVLFVASPLVAWVVGNFNALIVGGTKRAQERIADLSSNLVEVLANERVVKAFRREEFERARFEDANERYFGAYMKVTQFNQTQAPVLAFVVMLAVCAVIVVTAREVAIGRLSPERAWEFWGATALLINPMNRFSIFFADFARAFVGASRVFEILDLPVERDDPPGALPLPAVRGDVRFEGVTFAYDDGRPVLRGFSAEMLHGEVVALVGPSGAGKSTIVNLVPRFYEPQDGRITVDGVDIARVRLADLREAIAIVPQETQLFNGTIAENIRYGRLSGRDDEVVAAAREANADEFVRKLPEGYETTVGERGIRLSGGQRQRIAIARAILRDPRILILDEATSALDSHSEALIEDALDRLLPGRTTLIIAHRLSTIRRATKILYIEGGSVRETGTHDDLIAAGGAYATLHAAQFAR</sequence>
<dbReference type="PANTHER" id="PTHR43394:SF1">
    <property type="entry name" value="ATP-BINDING CASSETTE SUB-FAMILY B MEMBER 10, MITOCHONDRIAL"/>
    <property type="match status" value="1"/>
</dbReference>
<keyword evidence="2" id="KW-0813">Transport</keyword>
<keyword evidence="4" id="KW-0547">Nucleotide-binding</keyword>
<dbReference type="CDD" id="cd18552">
    <property type="entry name" value="ABC_6TM_MsbA_like"/>
    <property type="match status" value="1"/>
</dbReference>
<accession>A0AAN1XVN3</accession>
<evidence type="ECO:0000259" key="10">
    <source>
        <dbReference type="PROSITE" id="PS50929"/>
    </source>
</evidence>
<dbReference type="KEGG" id="vab:WPS_15320"/>
<reference evidence="11 12" key="1">
    <citation type="journal article" date="2022" name="ISME Commun">
        <title>Vulcanimicrobium alpinus gen. nov. sp. nov., the first cultivated representative of the candidate phylum 'Eremiobacterota', is a metabolically versatile aerobic anoxygenic phototroph.</title>
        <authorList>
            <person name="Yabe S."/>
            <person name="Muto K."/>
            <person name="Abe K."/>
            <person name="Yokota A."/>
            <person name="Staudigel H."/>
            <person name="Tebo B.M."/>
        </authorList>
    </citation>
    <scope>NUCLEOTIDE SEQUENCE [LARGE SCALE GENOMIC DNA]</scope>
    <source>
        <strain evidence="11 12">WC8-2</strain>
    </source>
</reference>
<comment type="subcellular location">
    <subcellularLocation>
        <location evidence="1">Cell membrane</location>
        <topology evidence="1">Multi-pass membrane protein</topology>
    </subcellularLocation>
</comment>
<gene>
    <name evidence="11" type="ORF">WPS_15320</name>
</gene>
<dbReference type="Gene3D" id="3.40.50.300">
    <property type="entry name" value="P-loop containing nucleotide triphosphate hydrolases"/>
    <property type="match status" value="1"/>
</dbReference>
<dbReference type="GO" id="GO:0015421">
    <property type="term" value="F:ABC-type oligopeptide transporter activity"/>
    <property type="evidence" value="ECO:0007669"/>
    <property type="project" value="TreeGrafter"/>
</dbReference>
<dbReference type="Pfam" id="PF00664">
    <property type="entry name" value="ABC_membrane"/>
    <property type="match status" value="1"/>
</dbReference>
<keyword evidence="5 11" id="KW-0067">ATP-binding</keyword>
<dbReference type="PROSITE" id="PS50929">
    <property type="entry name" value="ABC_TM1F"/>
    <property type="match status" value="1"/>
</dbReference>
<evidence type="ECO:0000256" key="8">
    <source>
        <dbReference type="SAM" id="Phobius"/>
    </source>
</evidence>
<evidence type="ECO:0000256" key="1">
    <source>
        <dbReference type="ARBA" id="ARBA00004651"/>
    </source>
</evidence>
<dbReference type="InterPro" id="IPR039421">
    <property type="entry name" value="Type_1_exporter"/>
</dbReference>
<feature type="transmembrane region" description="Helical" evidence="8">
    <location>
        <begin position="276"/>
        <end position="295"/>
    </location>
</feature>
<feature type="transmembrane region" description="Helical" evidence="8">
    <location>
        <begin position="189"/>
        <end position="213"/>
    </location>
</feature>
<keyword evidence="6 8" id="KW-1133">Transmembrane helix</keyword>
<dbReference type="InterPro" id="IPR003593">
    <property type="entry name" value="AAA+_ATPase"/>
</dbReference>
<dbReference type="GO" id="GO:0016887">
    <property type="term" value="F:ATP hydrolysis activity"/>
    <property type="evidence" value="ECO:0007669"/>
    <property type="project" value="InterPro"/>
</dbReference>
<dbReference type="CDD" id="cd03249">
    <property type="entry name" value="ABC_MTABC3_MDL1_MDL2"/>
    <property type="match status" value="1"/>
</dbReference>
<dbReference type="EMBL" id="AP025523">
    <property type="protein sequence ID" value="BDE06256.1"/>
    <property type="molecule type" value="Genomic_DNA"/>
</dbReference>
<evidence type="ECO:0000259" key="9">
    <source>
        <dbReference type="PROSITE" id="PS50893"/>
    </source>
</evidence>
<evidence type="ECO:0000256" key="3">
    <source>
        <dbReference type="ARBA" id="ARBA00022692"/>
    </source>
</evidence>
<dbReference type="PROSITE" id="PS00211">
    <property type="entry name" value="ABC_TRANSPORTER_1"/>
    <property type="match status" value="1"/>
</dbReference>
<dbReference type="InterPro" id="IPR036640">
    <property type="entry name" value="ABC1_TM_sf"/>
</dbReference>
<dbReference type="Pfam" id="PF00005">
    <property type="entry name" value="ABC_tran"/>
    <property type="match status" value="1"/>
</dbReference>
<evidence type="ECO:0000256" key="4">
    <source>
        <dbReference type="ARBA" id="ARBA00022741"/>
    </source>
</evidence>
<dbReference type="AlphaFoldDB" id="A0AAN1XVN3"/>
<evidence type="ECO:0000256" key="2">
    <source>
        <dbReference type="ARBA" id="ARBA00022448"/>
    </source>
</evidence>
<evidence type="ECO:0000256" key="5">
    <source>
        <dbReference type="ARBA" id="ARBA00022840"/>
    </source>
</evidence>
<dbReference type="SUPFAM" id="SSF90123">
    <property type="entry name" value="ABC transporter transmembrane region"/>
    <property type="match status" value="1"/>
</dbReference>
<keyword evidence="7 8" id="KW-0472">Membrane</keyword>
<dbReference type="GO" id="GO:0005524">
    <property type="term" value="F:ATP binding"/>
    <property type="evidence" value="ECO:0007669"/>
    <property type="project" value="UniProtKB-KW"/>
</dbReference>
<dbReference type="InterPro" id="IPR011527">
    <property type="entry name" value="ABC1_TM_dom"/>
</dbReference>
<feature type="transmembrane region" description="Helical" evidence="8">
    <location>
        <begin position="87"/>
        <end position="107"/>
    </location>
</feature>
<dbReference type="GO" id="GO:0005886">
    <property type="term" value="C:plasma membrane"/>
    <property type="evidence" value="ECO:0007669"/>
    <property type="project" value="UniProtKB-SubCell"/>
</dbReference>
<keyword evidence="3 8" id="KW-0812">Transmembrane</keyword>
<dbReference type="InterPro" id="IPR003439">
    <property type="entry name" value="ABC_transporter-like_ATP-bd"/>
</dbReference>
<feature type="domain" description="ABC transporter" evidence="9">
    <location>
        <begin position="368"/>
        <end position="602"/>
    </location>
</feature>
<proteinExistence type="predicted"/>
<dbReference type="PANTHER" id="PTHR43394">
    <property type="entry name" value="ATP-DEPENDENT PERMEASE MDL1, MITOCHONDRIAL"/>
    <property type="match status" value="1"/>
</dbReference>
<dbReference type="PROSITE" id="PS50893">
    <property type="entry name" value="ABC_TRANSPORTER_2"/>
    <property type="match status" value="1"/>
</dbReference>
<feature type="transmembrane region" description="Helical" evidence="8">
    <location>
        <begin position="46"/>
        <end position="67"/>
    </location>
</feature>
<evidence type="ECO:0000256" key="6">
    <source>
        <dbReference type="ARBA" id="ARBA00022989"/>
    </source>
</evidence>
<dbReference type="FunFam" id="3.40.50.300:FF:000287">
    <property type="entry name" value="Multidrug ABC transporter ATP-binding protein"/>
    <property type="match status" value="1"/>
</dbReference>
<dbReference type="InterPro" id="IPR027417">
    <property type="entry name" value="P-loop_NTPase"/>
</dbReference>
<dbReference type="SMART" id="SM00382">
    <property type="entry name" value="AAA"/>
    <property type="match status" value="1"/>
</dbReference>
<evidence type="ECO:0000313" key="12">
    <source>
        <dbReference type="Proteomes" id="UP001317532"/>
    </source>
</evidence>
<name>A0AAN1XVN3_UNVUL</name>
<dbReference type="InterPro" id="IPR017871">
    <property type="entry name" value="ABC_transporter-like_CS"/>
</dbReference>